<accession>A0A7X2ZVI5</accession>
<comment type="subcellular location">
    <subcellularLocation>
        <location evidence="1">Endomembrane system</location>
        <topology evidence="1">Multi-pass membrane protein</topology>
    </subcellularLocation>
</comment>
<reference evidence="9 10" key="1">
    <citation type="journal article" date="2019" name="Mar. Drugs">
        <title>Comparative Genomics and CAZyme Genome Repertoires of Marine Zobellia amurskyensis KMM 3526(T) and Zobellia laminariae KMM 3676(T).</title>
        <authorList>
            <person name="Chernysheva N."/>
            <person name="Bystritskaya E."/>
            <person name="Stenkova A."/>
            <person name="Golovkin I."/>
            <person name="Nedashkovskaya O."/>
            <person name="Isaeva M."/>
        </authorList>
    </citation>
    <scope>NUCLEOTIDE SEQUENCE [LARGE SCALE GENOMIC DNA]</scope>
    <source>
        <strain evidence="9 10">KMM 3526</strain>
    </source>
</reference>
<organism evidence="9 10">
    <name type="scientific">Zobellia amurskyensis</name>
    <dbReference type="NCBI Taxonomy" id="248905"/>
    <lineage>
        <taxon>Bacteria</taxon>
        <taxon>Pseudomonadati</taxon>
        <taxon>Bacteroidota</taxon>
        <taxon>Flavobacteriia</taxon>
        <taxon>Flavobacteriales</taxon>
        <taxon>Flavobacteriaceae</taxon>
        <taxon>Zobellia</taxon>
    </lineage>
</organism>
<evidence type="ECO:0000313" key="9">
    <source>
        <dbReference type="EMBL" id="MUH37151.1"/>
    </source>
</evidence>
<dbReference type="GO" id="GO:0005506">
    <property type="term" value="F:iron ion binding"/>
    <property type="evidence" value="ECO:0007669"/>
    <property type="project" value="InterPro"/>
</dbReference>
<feature type="transmembrane region" description="Helical" evidence="7">
    <location>
        <begin position="151"/>
        <end position="172"/>
    </location>
</feature>
<dbReference type="GO" id="GO:0006643">
    <property type="term" value="P:membrane lipid metabolic process"/>
    <property type="evidence" value="ECO:0007669"/>
    <property type="project" value="TreeGrafter"/>
</dbReference>
<sequence>MDLTNPLVYGVPCFLAFILLEISYSHTHGDKDLYVWKDFMASGAMGIGSAILGPLIKITVLITVFTYTYEFFNPIVDGVRTNIMGYESFGYAWYVFVLCQLADDFTYYWFHRANHEVRILWAAHIVHHSSDHFNLGTAIRNGWFTLLYKPFFYMWMPAIGFPVEVVIFALAIESFWQFQLHSQYVPKMGWVEKIFNTHTMHQVHHAQNVEYLDKNHGGFLNIFDKIFGTWKELDDDVEVKFGVIHAPKSYNPIVILTHEFKDIWADVKKAKKFSHKLMYIFGPPGWSPDGSTLTVKQQQRLFEQHKEKSPEVAYSRPN</sequence>
<dbReference type="GO" id="GO:0016020">
    <property type="term" value="C:membrane"/>
    <property type="evidence" value="ECO:0007669"/>
    <property type="project" value="GOC"/>
</dbReference>
<keyword evidence="3 7" id="KW-1133">Transmembrane helix</keyword>
<comment type="caution">
    <text evidence="9">The sequence shown here is derived from an EMBL/GenBank/DDBJ whole genome shotgun (WGS) entry which is preliminary data.</text>
</comment>
<keyword evidence="10" id="KW-1185">Reference proteome</keyword>
<dbReference type="EMBL" id="RCNR01000033">
    <property type="protein sequence ID" value="MUH37151.1"/>
    <property type="molecule type" value="Genomic_DNA"/>
</dbReference>
<keyword evidence="6 7" id="KW-0472">Membrane</keyword>
<keyword evidence="2 7" id="KW-0812">Transmembrane</keyword>
<dbReference type="PANTHER" id="PTHR21624:SF1">
    <property type="entry name" value="ALKYLGLYCEROL MONOOXYGENASE"/>
    <property type="match status" value="1"/>
</dbReference>
<name>A0A7X2ZVI5_9FLAO</name>
<feature type="transmembrane region" description="Helical" evidence="7">
    <location>
        <begin position="6"/>
        <end position="24"/>
    </location>
</feature>
<dbReference type="PANTHER" id="PTHR21624">
    <property type="entry name" value="STEROL DESATURASE-RELATED PROTEIN"/>
    <property type="match status" value="1"/>
</dbReference>
<dbReference type="GO" id="GO:0012505">
    <property type="term" value="C:endomembrane system"/>
    <property type="evidence" value="ECO:0007669"/>
    <property type="project" value="UniProtKB-SubCell"/>
</dbReference>
<evidence type="ECO:0000256" key="1">
    <source>
        <dbReference type="ARBA" id="ARBA00004127"/>
    </source>
</evidence>
<dbReference type="OrthoDB" id="9770329at2"/>
<evidence type="ECO:0000313" key="10">
    <source>
        <dbReference type="Proteomes" id="UP000540519"/>
    </source>
</evidence>
<evidence type="ECO:0000256" key="5">
    <source>
        <dbReference type="ARBA" id="ARBA00023098"/>
    </source>
</evidence>
<dbReference type="GO" id="GO:0050479">
    <property type="term" value="F:glyceryl-ether monooxygenase activity"/>
    <property type="evidence" value="ECO:0007669"/>
    <property type="project" value="TreeGrafter"/>
</dbReference>
<keyword evidence="5" id="KW-0443">Lipid metabolism</keyword>
<keyword evidence="4" id="KW-0560">Oxidoreductase</keyword>
<dbReference type="AlphaFoldDB" id="A0A7X2ZVI5"/>
<dbReference type="GO" id="GO:0008610">
    <property type="term" value="P:lipid biosynthetic process"/>
    <property type="evidence" value="ECO:0007669"/>
    <property type="project" value="InterPro"/>
</dbReference>
<evidence type="ECO:0000256" key="3">
    <source>
        <dbReference type="ARBA" id="ARBA00022989"/>
    </source>
</evidence>
<protein>
    <submittedName>
        <fullName evidence="9">Fatty acid hydroxylase family protein</fullName>
    </submittedName>
</protein>
<dbReference type="Pfam" id="PF04116">
    <property type="entry name" value="FA_hydroxylase"/>
    <property type="match status" value="1"/>
</dbReference>
<feature type="transmembrane region" description="Helical" evidence="7">
    <location>
        <begin position="45"/>
        <end position="69"/>
    </location>
</feature>
<gene>
    <name evidence="9" type="ORF">D9O36_14960</name>
</gene>
<evidence type="ECO:0000259" key="8">
    <source>
        <dbReference type="Pfam" id="PF04116"/>
    </source>
</evidence>
<dbReference type="Proteomes" id="UP000540519">
    <property type="component" value="Unassembled WGS sequence"/>
</dbReference>
<dbReference type="InterPro" id="IPR006694">
    <property type="entry name" value="Fatty_acid_hydroxylase"/>
</dbReference>
<proteinExistence type="predicted"/>
<dbReference type="InterPro" id="IPR051689">
    <property type="entry name" value="Sterol_desaturase/TMEM195"/>
</dbReference>
<evidence type="ECO:0000256" key="6">
    <source>
        <dbReference type="ARBA" id="ARBA00023136"/>
    </source>
</evidence>
<dbReference type="RefSeq" id="WP_155600524.1">
    <property type="nucleotide sequence ID" value="NZ_RCNR01000033.1"/>
</dbReference>
<feature type="domain" description="Fatty acid hydroxylase" evidence="8">
    <location>
        <begin position="96"/>
        <end position="229"/>
    </location>
</feature>
<evidence type="ECO:0000256" key="4">
    <source>
        <dbReference type="ARBA" id="ARBA00023002"/>
    </source>
</evidence>
<evidence type="ECO:0000256" key="2">
    <source>
        <dbReference type="ARBA" id="ARBA00022692"/>
    </source>
</evidence>
<evidence type="ECO:0000256" key="7">
    <source>
        <dbReference type="SAM" id="Phobius"/>
    </source>
</evidence>